<feature type="transmembrane region" description="Helical" evidence="9">
    <location>
        <begin position="177"/>
        <end position="196"/>
    </location>
</feature>
<dbReference type="InterPro" id="IPR039506">
    <property type="entry name" value="SPOB_a"/>
</dbReference>
<feature type="domain" description="Histidine kinase" evidence="10">
    <location>
        <begin position="434"/>
        <end position="537"/>
    </location>
</feature>
<name>A0A9D2JPA6_9FIRM</name>
<dbReference type="GO" id="GO:0000155">
    <property type="term" value="F:phosphorelay sensor kinase activity"/>
    <property type="evidence" value="ECO:0007669"/>
    <property type="project" value="InterPro"/>
</dbReference>
<accession>A0A9D2JPA6</accession>
<evidence type="ECO:0000259" key="11">
    <source>
        <dbReference type="PROSITE" id="PS50112"/>
    </source>
</evidence>
<keyword evidence="3" id="KW-0597">Phosphoprotein</keyword>
<organism evidence="12 13">
    <name type="scientific">Candidatus Gemmiger avistercoris</name>
    <dbReference type="NCBI Taxonomy" id="2838606"/>
    <lineage>
        <taxon>Bacteria</taxon>
        <taxon>Bacillati</taxon>
        <taxon>Bacillota</taxon>
        <taxon>Clostridia</taxon>
        <taxon>Eubacteriales</taxon>
        <taxon>Gemmiger</taxon>
    </lineage>
</organism>
<dbReference type="InterPro" id="IPR000014">
    <property type="entry name" value="PAS"/>
</dbReference>
<dbReference type="Gene3D" id="3.30.565.10">
    <property type="entry name" value="Histidine kinase-like ATPase, C-terminal domain"/>
    <property type="match status" value="1"/>
</dbReference>
<dbReference type="PRINTS" id="PR00344">
    <property type="entry name" value="BCTRLSENSOR"/>
</dbReference>
<dbReference type="InterPro" id="IPR013656">
    <property type="entry name" value="PAS_4"/>
</dbReference>
<dbReference type="InterPro" id="IPR016120">
    <property type="entry name" value="Sig_transdc_His_kin_SpoOB"/>
</dbReference>
<keyword evidence="5" id="KW-0547">Nucleotide-binding</keyword>
<dbReference type="EMBL" id="DXBF01000031">
    <property type="protein sequence ID" value="HIZ61823.1"/>
    <property type="molecule type" value="Genomic_DNA"/>
</dbReference>
<dbReference type="PROSITE" id="PS50112">
    <property type="entry name" value="PAS"/>
    <property type="match status" value="1"/>
</dbReference>
<proteinExistence type="predicted"/>
<dbReference type="PROSITE" id="PS50109">
    <property type="entry name" value="HIS_KIN"/>
    <property type="match status" value="1"/>
</dbReference>
<dbReference type="Gene3D" id="1.10.287.130">
    <property type="match status" value="1"/>
</dbReference>
<reference evidence="12" key="1">
    <citation type="journal article" date="2021" name="PeerJ">
        <title>Extensive microbial diversity within the chicken gut microbiome revealed by metagenomics and culture.</title>
        <authorList>
            <person name="Gilroy R."/>
            <person name="Ravi A."/>
            <person name="Getino M."/>
            <person name="Pursley I."/>
            <person name="Horton D.L."/>
            <person name="Alikhan N.F."/>
            <person name="Baker D."/>
            <person name="Gharbi K."/>
            <person name="Hall N."/>
            <person name="Watson M."/>
            <person name="Adriaenssens E.M."/>
            <person name="Foster-Nyarko E."/>
            <person name="Jarju S."/>
            <person name="Secka A."/>
            <person name="Antonio M."/>
            <person name="Oren A."/>
            <person name="Chaudhuri R.R."/>
            <person name="La Ragione R."/>
            <person name="Hildebrand F."/>
            <person name="Pallen M.J."/>
        </authorList>
    </citation>
    <scope>NUCLEOTIDE SEQUENCE</scope>
    <source>
        <strain evidence="12">CHK188-11489</strain>
    </source>
</reference>
<evidence type="ECO:0000256" key="6">
    <source>
        <dbReference type="ARBA" id="ARBA00022777"/>
    </source>
</evidence>
<feature type="domain" description="PAS" evidence="11">
    <location>
        <begin position="223"/>
        <end position="271"/>
    </location>
</feature>
<dbReference type="SMART" id="SM00091">
    <property type="entry name" value="PAS"/>
    <property type="match status" value="1"/>
</dbReference>
<evidence type="ECO:0000256" key="3">
    <source>
        <dbReference type="ARBA" id="ARBA00022553"/>
    </source>
</evidence>
<dbReference type="Gene3D" id="3.30.450.20">
    <property type="entry name" value="PAS domain"/>
    <property type="match status" value="1"/>
</dbReference>
<evidence type="ECO:0000256" key="1">
    <source>
        <dbReference type="ARBA" id="ARBA00000085"/>
    </source>
</evidence>
<dbReference type="SUPFAM" id="SSF55785">
    <property type="entry name" value="PYP-like sensor domain (PAS domain)"/>
    <property type="match status" value="1"/>
</dbReference>
<evidence type="ECO:0000256" key="4">
    <source>
        <dbReference type="ARBA" id="ARBA00022679"/>
    </source>
</evidence>
<protein>
    <recommendedName>
        <fullName evidence="2">histidine kinase</fullName>
        <ecNumber evidence="2">2.7.13.3</ecNumber>
    </recommendedName>
</protein>
<comment type="caution">
    <text evidence="12">The sequence shown here is derived from an EMBL/GenBank/DDBJ whole genome shotgun (WGS) entry which is preliminary data.</text>
</comment>
<reference evidence="12" key="2">
    <citation type="submission" date="2021-04" db="EMBL/GenBank/DDBJ databases">
        <authorList>
            <person name="Gilroy R."/>
        </authorList>
    </citation>
    <scope>NUCLEOTIDE SEQUENCE</scope>
    <source>
        <strain evidence="12">CHK188-11489</strain>
    </source>
</reference>
<evidence type="ECO:0000259" key="10">
    <source>
        <dbReference type="PROSITE" id="PS50109"/>
    </source>
</evidence>
<dbReference type="PANTHER" id="PTHR43065:SF10">
    <property type="entry name" value="PEROXIDE STRESS-ACTIVATED HISTIDINE KINASE MAK3"/>
    <property type="match status" value="1"/>
</dbReference>
<dbReference type="AlphaFoldDB" id="A0A9D2JPA6"/>
<keyword evidence="7" id="KW-0067">ATP-binding</keyword>
<dbReference type="PANTHER" id="PTHR43065">
    <property type="entry name" value="SENSOR HISTIDINE KINASE"/>
    <property type="match status" value="1"/>
</dbReference>
<dbReference type="InterPro" id="IPR003594">
    <property type="entry name" value="HATPase_dom"/>
</dbReference>
<keyword evidence="9" id="KW-0812">Transmembrane</keyword>
<dbReference type="Pfam" id="PF02518">
    <property type="entry name" value="HATPase_c"/>
    <property type="match status" value="1"/>
</dbReference>
<dbReference type="InterPro" id="IPR035965">
    <property type="entry name" value="PAS-like_dom_sf"/>
</dbReference>
<evidence type="ECO:0000256" key="9">
    <source>
        <dbReference type="SAM" id="Phobius"/>
    </source>
</evidence>
<dbReference type="EC" id="2.7.13.3" evidence="2"/>
<dbReference type="InterPro" id="IPR004358">
    <property type="entry name" value="Sig_transdc_His_kin-like_C"/>
</dbReference>
<dbReference type="InterPro" id="IPR005467">
    <property type="entry name" value="His_kinase_dom"/>
</dbReference>
<keyword evidence="8" id="KW-0902">Two-component regulatory system</keyword>
<dbReference type="Pfam" id="PF08448">
    <property type="entry name" value="PAS_4"/>
    <property type="match status" value="1"/>
</dbReference>
<feature type="transmembrane region" description="Helical" evidence="9">
    <location>
        <begin position="20"/>
        <end position="39"/>
    </location>
</feature>
<keyword evidence="9" id="KW-0472">Membrane</keyword>
<evidence type="ECO:0000313" key="12">
    <source>
        <dbReference type="EMBL" id="HIZ61823.1"/>
    </source>
</evidence>
<comment type="catalytic activity">
    <reaction evidence="1">
        <text>ATP + protein L-histidine = ADP + protein N-phospho-L-histidine.</text>
        <dbReference type="EC" id="2.7.13.3"/>
    </reaction>
</comment>
<dbReference type="SUPFAM" id="SSF55890">
    <property type="entry name" value="Sporulation response regulatory protein Spo0B"/>
    <property type="match status" value="1"/>
</dbReference>
<dbReference type="InterPro" id="IPR036890">
    <property type="entry name" value="HATPase_C_sf"/>
</dbReference>
<gene>
    <name evidence="12" type="ORF">H9724_03525</name>
</gene>
<keyword evidence="6" id="KW-0418">Kinase</keyword>
<dbReference type="SMART" id="SM00387">
    <property type="entry name" value="HATPase_c"/>
    <property type="match status" value="1"/>
</dbReference>
<keyword evidence="4" id="KW-0808">Transferase</keyword>
<dbReference type="Pfam" id="PF14689">
    <property type="entry name" value="SPOB_a"/>
    <property type="match status" value="1"/>
</dbReference>
<dbReference type="GO" id="GO:0005524">
    <property type="term" value="F:ATP binding"/>
    <property type="evidence" value="ECO:0007669"/>
    <property type="project" value="UniProtKB-KW"/>
</dbReference>
<evidence type="ECO:0000256" key="2">
    <source>
        <dbReference type="ARBA" id="ARBA00012438"/>
    </source>
</evidence>
<dbReference type="CDD" id="cd00130">
    <property type="entry name" value="PAS"/>
    <property type="match status" value="1"/>
</dbReference>
<keyword evidence="9" id="KW-1133">Transmembrane helix</keyword>
<evidence type="ECO:0000256" key="8">
    <source>
        <dbReference type="ARBA" id="ARBA00023012"/>
    </source>
</evidence>
<dbReference type="SUPFAM" id="SSF55874">
    <property type="entry name" value="ATPase domain of HSP90 chaperone/DNA topoisomerase II/histidine kinase"/>
    <property type="match status" value="1"/>
</dbReference>
<dbReference type="Proteomes" id="UP000824105">
    <property type="component" value="Unassembled WGS sequence"/>
</dbReference>
<sequence length="542" mass="58815">MEKKTAGHTIYSRIRRVSVLGILVAMVLATGAGLALSLVQEHRMRDDTLTAAVQAVAHTLNIVGDGREEATYRYVDRTVQGLAGIDLFVLYDENGVPLYFYDIVAGTGDPGALQPLGDGLRRQLVDGAAPLLDDAETPMGADYCAYAAVRRDDGSIRGYVMAGLYLRSIRFTVLRTLAIYLLIGLAALGVGALLSLQLARRVKSDLLGYEPDAFRDLFLRRMELLDALDEGLLAIDRDHRVIYLNRAAAELLSLDKNTAVGQLLETVRPQSSIPRVLHTGKAEYSVSVQTQRTGVRVLSDRMPVRRDGQIVGAVAIFRNRTEVTRLARELTGVQHIVEAMRAYTHEFMNKLHVILGLLQLGEAQRAEEYVLQLTQTRALSVRQISQCIAEPSVAALLIGKSCRAAELGVRLTLAPESRLSADTPCLPASAMITVLGNLIENSFDAFGKSPAAPLHEVAVAILESDRGLILSVDDNACGMPEEVREHLFERGATSKGEGHGTGLFLVKRIVDAYGGEIRVESTQGVGSSFILTFPPQPPANAP</sequence>
<evidence type="ECO:0000313" key="13">
    <source>
        <dbReference type="Proteomes" id="UP000824105"/>
    </source>
</evidence>
<evidence type="ECO:0000256" key="5">
    <source>
        <dbReference type="ARBA" id="ARBA00022741"/>
    </source>
</evidence>
<evidence type="ECO:0000256" key="7">
    <source>
        <dbReference type="ARBA" id="ARBA00022840"/>
    </source>
</evidence>